<dbReference type="Proteomes" id="UP001142055">
    <property type="component" value="Chromosome 2"/>
</dbReference>
<keyword evidence="2" id="KW-0472">Membrane</keyword>
<dbReference type="EMBL" id="JAPWDV010000002">
    <property type="protein sequence ID" value="KAJ6218840.1"/>
    <property type="molecule type" value="Genomic_DNA"/>
</dbReference>
<sequence length="338" mass="37793">MIIAHKCKVPTRSQISVVHRIPHYSPRLVFSLGIVQSVSGIALIFLSLVLLRLDRERTFAWSISIHYLDNVIPDILRIVWLGLWVLITGLITLMVSCRPYSNCQVYVLLISSLMTIAITGTFAILISNHVIQQSVLVAMLNKDNGSSLTSSSISPPSPPTQQSTSSLSSFNYDDVQIRYAQLNNNIDSQMDTKSNPILFFNIFMLCFCMVSFVVSIISFSIVSHHLCSCSLFNDKFSTDYHIYDTTVWSRKERIVQWVMQQSAINTSTATATTTTSTNTAVNDQTTLSLHRPELILTDTGSYLDLLHLHSDRKRLSLAALHSNNTNSTYGTNLSLYGT</sequence>
<feature type="region of interest" description="Disordered" evidence="1">
    <location>
        <begin position="148"/>
        <end position="167"/>
    </location>
</feature>
<dbReference type="AlphaFoldDB" id="A0A9Q0M7L5"/>
<name>A0A9Q0M7L5_BLOTA</name>
<organism evidence="3 4">
    <name type="scientific">Blomia tropicalis</name>
    <name type="common">Mite</name>
    <dbReference type="NCBI Taxonomy" id="40697"/>
    <lineage>
        <taxon>Eukaryota</taxon>
        <taxon>Metazoa</taxon>
        <taxon>Ecdysozoa</taxon>
        <taxon>Arthropoda</taxon>
        <taxon>Chelicerata</taxon>
        <taxon>Arachnida</taxon>
        <taxon>Acari</taxon>
        <taxon>Acariformes</taxon>
        <taxon>Sarcoptiformes</taxon>
        <taxon>Astigmata</taxon>
        <taxon>Glycyphagoidea</taxon>
        <taxon>Echimyopodidae</taxon>
        <taxon>Blomia</taxon>
    </lineage>
</organism>
<evidence type="ECO:0000313" key="3">
    <source>
        <dbReference type="EMBL" id="KAJ6218840.1"/>
    </source>
</evidence>
<keyword evidence="4" id="KW-1185">Reference proteome</keyword>
<feature type="transmembrane region" description="Helical" evidence="2">
    <location>
        <begin position="105"/>
        <end position="126"/>
    </location>
</feature>
<evidence type="ECO:0000256" key="2">
    <source>
        <dbReference type="SAM" id="Phobius"/>
    </source>
</evidence>
<keyword evidence="2" id="KW-0812">Transmembrane</keyword>
<protein>
    <submittedName>
        <fullName evidence="3">Uncharacterized protein</fullName>
    </submittedName>
</protein>
<proteinExistence type="predicted"/>
<feature type="transmembrane region" description="Helical" evidence="2">
    <location>
        <begin position="74"/>
        <end position="93"/>
    </location>
</feature>
<feature type="transmembrane region" description="Helical" evidence="2">
    <location>
        <begin position="28"/>
        <end position="53"/>
    </location>
</feature>
<evidence type="ECO:0000313" key="4">
    <source>
        <dbReference type="Proteomes" id="UP001142055"/>
    </source>
</evidence>
<evidence type="ECO:0000256" key="1">
    <source>
        <dbReference type="SAM" id="MobiDB-lite"/>
    </source>
</evidence>
<keyword evidence="2" id="KW-1133">Transmembrane helix</keyword>
<accession>A0A9Q0M7L5</accession>
<reference evidence="3" key="1">
    <citation type="submission" date="2022-12" db="EMBL/GenBank/DDBJ databases">
        <title>Genome assemblies of Blomia tropicalis.</title>
        <authorList>
            <person name="Cui Y."/>
        </authorList>
    </citation>
    <scope>NUCLEOTIDE SEQUENCE</scope>
    <source>
        <tissue evidence="3">Adult mites</tissue>
    </source>
</reference>
<feature type="transmembrane region" description="Helical" evidence="2">
    <location>
        <begin position="198"/>
        <end position="222"/>
    </location>
</feature>
<gene>
    <name evidence="3" type="ORF">RDWZM_004652</name>
</gene>
<comment type="caution">
    <text evidence="3">The sequence shown here is derived from an EMBL/GenBank/DDBJ whole genome shotgun (WGS) entry which is preliminary data.</text>
</comment>